<feature type="region of interest" description="Disordered" evidence="1">
    <location>
        <begin position="1"/>
        <end position="41"/>
    </location>
</feature>
<dbReference type="Proteomes" id="UP000606974">
    <property type="component" value="Unassembled WGS sequence"/>
</dbReference>
<sequence>MPRSQRNTQIPLRCRDSSPSPMSRSNNQPKRSKIDSESVDRNQVNQALAVIEAAAEDADNPQRPY</sequence>
<proteinExistence type="predicted"/>
<dbReference type="EMBL" id="JAACFV010000013">
    <property type="protein sequence ID" value="KAF7512263.1"/>
    <property type="molecule type" value="Genomic_DNA"/>
</dbReference>
<reference evidence="2" key="1">
    <citation type="submission" date="2020-02" db="EMBL/GenBank/DDBJ databases">
        <authorList>
            <person name="Palmer J.M."/>
        </authorList>
    </citation>
    <scope>NUCLEOTIDE SEQUENCE</scope>
    <source>
        <strain evidence="2">EPUS1.4</strain>
        <tissue evidence="2">Thallus</tissue>
    </source>
</reference>
<protein>
    <submittedName>
        <fullName evidence="2">Uncharacterized protein</fullName>
    </submittedName>
</protein>
<keyword evidence="3" id="KW-1185">Reference proteome</keyword>
<dbReference type="AlphaFoldDB" id="A0A8H7E8L7"/>
<evidence type="ECO:0000313" key="2">
    <source>
        <dbReference type="EMBL" id="KAF7512263.1"/>
    </source>
</evidence>
<organism evidence="2 3">
    <name type="scientific">Endocarpon pusillum</name>
    <dbReference type="NCBI Taxonomy" id="364733"/>
    <lineage>
        <taxon>Eukaryota</taxon>
        <taxon>Fungi</taxon>
        <taxon>Dikarya</taxon>
        <taxon>Ascomycota</taxon>
        <taxon>Pezizomycotina</taxon>
        <taxon>Eurotiomycetes</taxon>
        <taxon>Chaetothyriomycetidae</taxon>
        <taxon>Verrucariales</taxon>
        <taxon>Verrucariaceae</taxon>
        <taxon>Endocarpon</taxon>
    </lineage>
</organism>
<name>A0A8H7E8L7_9EURO</name>
<comment type="caution">
    <text evidence="2">The sequence shown here is derived from an EMBL/GenBank/DDBJ whole genome shotgun (WGS) entry which is preliminary data.</text>
</comment>
<accession>A0A8H7E8L7</accession>
<gene>
    <name evidence="2" type="ORF">GJ744_001831</name>
</gene>
<evidence type="ECO:0000256" key="1">
    <source>
        <dbReference type="SAM" id="MobiDB-lite"/>
    </source>
</evidence>
<evidence type="ECO:0000313" key="3">
    <source>
        <dbReference type="Proteomes" id="UP000606974"/>
    </source>
</evidence>
<feature type="compositionally biased region" description="Polar residues" evidence="1">
    <location>
        <begin position="1"/>
        <end position="10"/>
    </location>
</feature>
<feature type="compositionally biased region" description="Polar residues" evidence="1">
    <location>
        <begin position="17"/>
        <end position="29"/>
    </location>
</feature>